<dbReference type="RefSeq" id="XP_501921.3">
    <property type="nucleotide sequence ID" value="XM_501921.3"/>
</dbReference>
<feature type="compositionally biased region" description="Basic residues" evidence="2">
    <location>
        <begin position="609"/>
        <end position="625"/>
    </location>
</feature>
<feature type="compositionally biased region" description="Basic and acidic residues" evidence="2">
    <location>
        <begin position="1460"/>
        <end position="1475"/>
    </location>
</feature>
<feature type="region of interest" description="Disordered" evidence="2">
    <location>
        <begin position="780"/>
        <end position="961"/>
    </location>
</feature>
<dbReference type="GeneID" id="2909300"/>
<feature type="coiled-coil region" evidence="1">
    <location>
        <begin position="71"/>
        <end position="106"/>
    </location>
</feature>
<feature type="region of interest" description="Disordered" evidence="2">
    <location>
        <begin position="1449"/>
        <end position="1475"/>
    </location>
</feature>
<dbReference type="eggNOG" id="ENOG502S5GM">
    <property type="taxonomic scope" value="Eukaryota"/>
</dbReference>
<dbReference type="PANTHER" id="PTHR23250">
    <property type="entry name" value="DYSFERLIN-RELATED"/>
    <property type="match status" value="1"/>
</dbReference>
<sequence length="1475" mass="163512">MGLLEKTLFAEGEPFSYDGNNRGKRKLRPMDGSSLPLENTDFSAETLDRLVGRNVVSPASDYFHLGESGEVSEEVRARRELRDRRLAAEEERERGARAARKRAEKETWKEIEQKYGEGKEPVVGDLRRHVSKDEDGNAKEYVPFDEPSTSIIPPETSQDGNKDCKPPKGAFERETPSYKTALPIGEYYRGKVGPFDLYGYCTALPILNGRQGSGHGTTDCSCLVTNTASSSTSSKSRTSTSPPSPTSSSSSNSDTKETHHGHQHDYTYHDTTSNDSFKDALEELDEPSDDGSFQEPSTAKSTHNLHSWKDGDTDTLRGEHADIGTAEISTLGKPNLSMGHVMGRTHSPSIASRDSSAYVQEPISIVEDSASIEEEESITTTRSRVSSHSRDKTVSPSRPGSLSRVASRDRTVSPGGSRPSSPVRSKSPPLPAFTSARHKSPQRVPTLELPEGDGGNQVTRHEDDAVIIDDSESSVSEYEVEADLPTIDAAMDSSEEQLENDIDHLGIGDSSRLDLPILHSLESHLLPHIEGHHHHHHHGHVRKKLIRRLSNSRKSSESSLSSIDSRDFSRPVQFCNEVGVPDPSWQSHDVSDPEEISAPILPRFESLKKSTKGKKIGGGRKGRRRAAIEEEANNGGERSEKRSVLSSRRNKGKEVDDGYESTATGKSRRPSVATNATLSPSFGAVSDFSDMDSDVEGICGLESGMASRNRSSVSVNSKHASLLSKASAKSKAASFKSTTGNPSTGKPAYVSKIISEEEYINDYYRKNYGHDAPKVEEPVAEETGLHHVKSTKSIKIDEPESVIEKRQSQVDPLYRPKPLPEPRKSGESSRSVKSNKSGKSGLPHISRGVAMMMTGLSPTNSTPASMRDSISPEGSEGWRSRESLVSRSRAASLAPSINRDSWSRAPSTNRGSVSRAPSLSRDDSRTQSFMSRDHPHLSRLRSSFRHSSDDSSAYPASMDLNLPQGRTISNPDISIHHPLFHQQQRQHELEDHEGGWSATWRSCFRGVCVPWNVKRWHTEADWNSTWGISWPWSSKKCAPKDNELGGDLHRDSTSLPCIRVRGDPGPRSTNLETMDHATLNTSACDVAAVHSLASRLGDPADSLYDLADEEADMFDQGQYWGVSGDNPEVRPLSEAASQKGYVLDVIYENQRGMFVFGHPFFSSNSLLNFDRKPWTTLDNKAAPGDPQSYPLPNTNWQWAWKYWYIDMSGDVDDHGWSYSWFFRSRRWHGSHVWFHSWVRRRRWIRVRKTREFNKSEAITGRLERPIRIHDSLLEAKQRGDANRAAHKASSGAVVTNSAAHDFMHAKYSVLVESAASAATWGDFWEVFTACRLDRERTAVIITCIRNPVNTGALTRLAQNPNEAIDQYQFSENIDKLCARVGQLVNDVEMTQGTDMSKKVYEIETGKEKEGHKPVEPGEHLELLQEFLDGIREHVAGAAGFYSRLEQAELEMPQTASSEGSEPKTAKKGTIDERIG</sequence>
<feature type="region of interest" description="Disordered" evidence="2">
    <location>
        <begin position="334"/>
        <end position="356"/>
    </location>
</feature>
<feature type="compositionally biased region" description="Basic and acidic residues" evidence="2">
    <location>
        <begin position="307"/>
        <end position="318"/>
    </location>
</feature>
<organism evidence="3 4">
    <name type="scientific">Yarrowia lipolytica</name>
    <name type="common">Candida lipolytica</name>
    <dbReference type="NCBI Taxonomy" id="4952"/>
    <lineage>
        <taxon>Eukaryota</taxon>
        <taxon>Fungi</taxon>
        <taxon>Dikarya</taxon>
        <taxon>Ascomycota</taxon>
        <taxon>Saccharomycotina</taxon>
        <taxon>Dipodascomycetes</taxon>
        <taxon>Dipodascales</taxon>
        <taxon>Dipodascales incertae sedis</taxon>
        <taxon>Yarrowia</taxon>
    </lineage>
</organism>
<evidence type="ECO:0000313" key="3">
    <source>
        <dbReference type="EMBL" id="AOW02987.1"/>
    </source>
</evidence>
<feature type="region of interest" description="Disordered" evidence="2">
    <location>
        <begin position="598"/>
        <end position="686"/>
    </location>
</feature>
<feature type="region of interest" description="Disordered" evidence="2">
    <location>
        <begin position="226"/>
        <end position="318"/>
    </location>
</feature>
<evidence type="ECO:0008006" key="5">
    <source>
        <dbReference type="Google" id="ProtNLM"/>
    </source>
</evidence>
<feature type="compositionally biased region" description="Polar residues" evidence="2">
    <location>
        <begin position="898"/>
        <end position="917"/>
    </location>
</feature>
<protein>
    <recommendedName>
        <fullName evidence="5">Meiotically up-regulated gene 65 protein</fullName>
    </recommendedName>
</protein>
<feature type="compositionally biased region" description="Polar residues" evidence="2">
    <location>
        <begin position="828"/>
        <end position="838"/>
    </location>
</feature>
<feature type="compositionally biased region" description="Acidic residues" evidence="2">
    <location>
        <begin position="465"/>
        <end position="477"/>
    </location>
</feature>
<dbReference type="EMBL" id="CP017555">
    <property type="protein sequence ID" value="AOW02987.1"/>
    <property type="molecule type" value="Genomic_DNA"/>
</dbReference>
<evidence type="ECO:0000313" key="4">
    <source>
        <dbReference type="Proteomes" id="UP000182444"/>
    </source>
</evidence>
<evidence type="ECO:0000256" key="1">
    <source>
        <dbReference type="SAM" id="Coils"/>
    </source>
</evidence>
<proteinExistence type="predicted"/>
<feature type="region of interest" description="Disordered" evidence="2">
    <location>
        <begin position="531"/>
        <end position="566"/>
    </location>
</feature>
<feature type="compositionally biased region" description="Basic and acidic residues" evidence="2">
    <location>
        <begin position="160"/>
        <end position="175"/>
    </location>
</feature>
<dbReference type="Proteomes" id="UP000182444">
    <property type="component" value="Chromosome 1C"/>
</dbReference>
<keyword evidence="1" id="KW-0175">Coiled coil</keyword>
<dbReference type="KEGG" id="yli:2909300"/>
<feature type="compositionally biased region" description="Basic residues" evidence="2">
    <location>
        <begin position="531"/>
        <end position="551"/>
    </location>
</feature>
<feature type="region of interest" description="Disordered" evidence="2">
    <location>
        <begin position="369"/>
        <end position="477"/>
    </location>
</feature>
<feature type="compositionally biased region" description="Basic and acidic residues" evidence="2">
    <location>
        <begin position="794"/>
        <end position="808"/>
    </location>
</feature>
<gene>
    <name evidence="3" type="ORF">YALI1_C24016g</name>
</gene>
<feature type="compositionally biased region" description="Low complexity" evidence="2">
    <location>
        <begin position="226"/>
        <end position="253"/>
    </location>
</feature>
<feature type="compositionally biased region" description="Basic and acidic residues" evidence="2">
    <location>
        <begin position="920"/>
        <end position="936"/>
    </location>
</feature>
<feature type="compositionally biased region" description="Polar residues" evidence="2">
    <location>
        <begin position="346"/>
        <end position="356"/>
    </location>
</feature>
<feature type="compositionally biased region" description="Basic and acidic residues" evidence="2">
    <location>
        <begin position="254"/>
        <end position="268"/>
    </location>
</feature>
<name>A0A1D8NBH9_YARLL</name>
<reference evidence="3 4" key="1">
    <citation type="journal article" date="2016" name="PLoS ONE">
        <title>Sequence Assembly of Yarrowia lipolytica Strain W29/CLIB89 Shows Transposable Element Diversity.</title>
        <authorList>
            <person name="Magnan C."/>
            <person name="Yu J."/>
            <person name="Chang I."/>
            <person name="Jahn E."/>
            <person name="Kanomata Y."/>
            <person name="Wu J."/>
            <person name="Zeller M."/>
            <person name="Oakes M."/>
            <person name="Baldi P."/>
            <person name="Sandmeyer S."/>
        </authorList>
    </citation>
    <scope>NUCLEOTIDE SEQUENCE [LARGE SCALE GENOMIC DNA]</scope>
    <source>
        <strain evidence="4">CLIB89(W29)</strain>
    </source>
</reference>
<feature type="compositionally biased region" description="Low complexity" evidence="2">
    <location>
        <begin position="552"/>
        <end position="563"/>
    </location>
</feature>
<dbReference type="InterPro" id="IPR051513">
    <property type="entry name" value="Tectonin_beta-prop"/>
</dbReference>
<feature type="compositionally biased region" description="Basic and acidic residues" evidence="2">
    <location>
        <begin position="818"/>
        <end position="827"/>
    </location>
</feature>
<feature type="region of interest" description="Disordered" evidence="2">
    <location>
        <begin position="18"/>
        <end position="38"/>
    </location>
</feature>
<feature type="compositionally biased region" description="Low complexity" evidence="2">
    <location>
        <begin position="885"/>
        <end position="896"/>
    </location>
</feature>
<dbReference type="VEuPathDB" id="FungiDB:YALI1_C24016g"/>
<dbReference type="PANTHER" id="PTHR23250:SF1">
    <property type="entry name" value="TECTONIN BETA-PROPELLER REPEAT-CONTAINING PROTEIN 1"/>
    <property type="match status" value="1"/>
</dbReference>
<accession>A0A1D8NBH9</accession>
<feature type="compositionally biased region" description="Low complexity" evidence="2">
    <location>
        <begin position="412"/>
        <end position="427"/>
    </location>
</feature>
<evidence type="ECO:0000256" key="2">
    <source>
        <dbReference type="SAM" id="MobiDB-lite"/>
    </source>
</evidence>
<feature type="compositionally biased region" description="Polar residues" evidence="2">
    <location>
        <begin position="294"/>
        <end position="305"/>
    </location>
</feature>
<feature type="compositionally biased region" description="Polar residues" evidence="2">
    <location>
        <begin position="147"/>
        <end position="159"/>
    </location>
</feature>
<dbReference type="VEuPathDB" id="FungiDB:YALI0_C16841g"/>
<feature type="region of interest" description="Disordered" evidence="2">
    <location>
        <begin position="137"/>
        <end position="175"/>
    </location>
</feature>